<organism evidence="1 2">
    <name type="scientific">Henriciella mobilis</name>
    <dbReference type="NCBI Taxonomy" id="2305467"/>
    <lineage>
        <taxon>Bacteria</taxon>
        <taxon>Pseudomonadati</taxon>
        <taxon>Pseudomonadota</taxon>
        <taxon>Alphaproteobacteria</taxon>
        <taxon>Hyphomonadales</taxon>
        <taxon>Hyphomonadaceae</taxon>
        <taxon>Henriciella</taxon>
    </lineage>
</organism>
<protein>
    <recommendedName>
        <fullName evidence="3">N-acetyltransferase domain-containing protein</fullName>
    </recommendedName>
</protein>
<accession>A0A399R577</accession>
<name>A0A399R577_9PROT</name>
<dbReference type="SUPFAM" id="SSF55729">
    <property type="entry name" value="Acyl-CoA N-acyltransferases (Nat)"/>
    <property type="match status" value="1"/>
</dbReference>
<evidence type="ECO:0000313" key="1">
    <source>
        <dbReference type="EMBL" id="RIJ26450.1"/>
    </source>
</evidence>
<keyword evidence="2" id="KW-1185">Reference proteome</keyword>
<dbReference type="EMBL" id="QWFX01000016">
    <property type="protein sequence ID" value="RIJ26450.1"/>
    <property type="molecule type" value="Genomic_DNA"/>
</dbReference>
<dbReference type="Proteomes" id="UP000266385">
    <property type="component" value="Unassembled WGS sequence"/>
</dbReference>
<evidence type="ECO:0000313" key="2">
    <source>
        <dbReference type="Proteomes" id="UP000266385"/>
    </source>
</evidence>
<dbReference type="Gene3D" id="3.40.630.30">
    <property type="match status" value="1"/>
</dbReference>
<dbReference type="OrthoDB" id="9796171at2"/>
<sequence>MSNIELIVVDDRTRPLVQHLRYRVYCAEKQFAMKGADHEARMLYDETDTLGVTFALFDGAELVSSAQVIPVDPLQAPERFSVFDLRHALPRPDHGAVIVSKLVTAPDRRGSKTLGPVMRAILDFVAQENRRYIAILAEPSMREFYASMGFDVMKEGIEAAPFGTVALMVFDMRDERHTSGKSLAGWMFKSVFSR</sequence>
<dbReference type="InterPro" id="IPR016181">
    <property type="entry name" value="Acyl_CoA_acyltransferase"/>
</dbReference>
<comment type="caution">
    <text evidence="1">The sequence shown here is derived from an EMBL/GenBank/DDBJ whole genome shotgun (WGS) entry which is preliminary data.</text>
</comment>
<proteinExistence type="predicted"/>
<evidence type="ECO:0008006" key="3">
    <source>
        <dbReference type="Google" id="ProtNLM"/>
    </source>
</evidence>
<reference evidence="1 2" key="1">
    <citation type="submission" date="2018-08" db="EMBL/GenBank/DDBJ databases">
        <title>Henriciella mobilis sp. nov., isolated from seawater.</title>
        <authorList>
            <person name="Cheng H."/>
            <person name="Wu Y.-H."/>
            <person name="Xu X.-W."/>
            <person name="Guo L.-L."/>
        </authorList>
    </citation>
    <scope>NUCLEOTIDE SEQUENCE [LARGE SCALE GENOMIC DNA]</scope>
    <source>
        <strain evidence="1 2">JN25</strain>
    </source>
</reference>
<dbReference type="AlphaFoldDB" id="A0A399R577"/>
<gene>
    <name evidence="1" type="ORF">D1223_15830</name>
</gene>
<dbReference type="RefSeq" id="WP_119377412.1">
    <property type="nucleotide sequence ID" value="NZ_QWFX01000016.1"/>
</dbReference>